<dbReference type="InterPro" id="IPR003735">
    <property type="entry name" value="Metal_Tscrpt_repr"/>
</dbReference>
<dbReference type="EMBL" id="SPQQ01000005">
    <property type="protein sequence ID" value="TGE37237.1"/>
    <property type="molecule type" value="Genomic_DNA"/>
</dbReference>
<dbReference type="AlphaFoldDB" id="A0A4Z0R5F6"/>
<evidence type="ECO:0000313" key="2">
    <source>
        <dbReference type="Proteomes" id="UP000298460"/>
    </source>
</evidence>
<dbReference type="OrthoDB" id="9811244at2"/>
<comment type="caution">
    <text evidence="1">The sequence shown here is derived from an EMBL/GenBank/DDBJ whole genome shotgun (WGS) entry which is preliminary data.</text>
</comment>
<name>A0A4Z0R5F6_9FIRM</name>
<dbReference type="CDD" id="cd10152">
    <property type="entry name" value="SaCsoR-like_DUF156"/>
    <property type="match status" value="1"/>
</dbReference>
<dbReference type="PANTHER" id="PTHR33677:SF3">
    <property type="entry name" value="COPPER-SENSING TRANSCRIPTIONAL REPRESSOR RICR"/>
    <property type="match status" value="1"/>
</dbReference>
<dbReference type="PANTHER" id="PTHR33677">
    <property type="entry name" value="TRANSCRIPTIONAL REPRESSOR FRMR-RELATED"/>
    <property type="match status" value="1"/>
</dbReference>
<dbReference type="GO" id="GO:0045892">
    <property type="term" value="P:negative regulation of DNA-templated transcription"/>
    <property type="evidence" value="ECO:0007669"/>
    <property type="project" value="UniProtKB-ARBA"/>
</dbReference>
<organism evidence="1 2">
    <name type="scientific">Desulfosporosinus fructosivorans</name>
    <dbReference type="NCBI Taxonomy" id="2018669"/>
    <lineage>
        <taxon>Bacteria</taxon>
        <taxon>Bacillati</taxon>
        <taxon>Bacillota</taxon>
        <taxon>Clostridia</taxon>
        <taxon>Eubacteriales</taxon>
        <taxon>Desulfitobacteriaceae</taxon>
        <taxon>Desulfosporosinus</taxon>
    </lineage>
</organism>
<accession>A0A4Z0R5F6</accession>
<gene>
    <name evidence="1" type="ORF">E4K67_15340</name>
</gene>
<dbReference type="InterPro" id="IPR038390">
    <property type="entry name" value="Metal_Tscrpt_repr_sf"/>
</dbReference>
<reference evidence="1 2" key="1">
    <citation type="submission" date="2019-03" db="EMBL/GenBank/DDBJ databases">
        <title>Draft Genome Sequence of Desulfosporosinus fructosivorans Strain 63.6F, Isolated from Marine Sediment in the Baltic Sea.</title>
        <authorList>
            <person name="Hausmann B."/>
            <person name="Vandieken V."/>
            <person name="Pjevac P."/>
            <person name="Schreck K."/>
            <person name="Herbold C.W."/>
            <person name="Loy A."/>
        </authorList>
    </citation>
    <scope>NUCLEOTIDE SEQUENCE [LARGE SCALE GENOMIC DNA]</scope>
    <source>
        <strain evidence="1 2">63.6F</strain>
    </source>
</reference>
<dbReference type="Pfam" id="PF02583">
    <property type="entry name" value="Trns_repr_metal"/>
    <property type="match status" value="1"/>
</dbReference>
<dbReference type="Proteomes" id="UP000298460">
    <property type="component" value="Unassembled WGS sequence"/>
</dbReference>
<dbReference type="Gene3D" id="1.20.58.1000">
    <property type="entry name" value="Metal-sensitive repressor, helix protomer"/>
    <property type="match status" value="1"/>
</dbReference>
<dbReference type="GO" id="GO:0046872">
    <property type="term" value="F:metal ion binding"/>
    <property type="evidence" value="ECO:0007669"/>
    <property type="project" value="InterPro"/>
</dbReference>
<sequence>MNGLVKEISCCQDKTEKNGHIRSHHDEKTIQQLIVRMNRIEGQIRGIKGMIERRDYCDDVLNQISSAQAALDGVSKLLLEKHMKSCVRERLETGDTEVVDEVLKTVFRMMR</sequence>
<keyword evidence="2" id="KW-1185">Reference proteome</keyword>
<protein>
    <submittedName>
        <fullName evidence="1">Metal-sensing transcriptional repressor</fullName>
    </submittedName>
</protein>
<dbReference type="RefSeq" id="WP_135548215.1">
    <property type="nucleotide sequence ID" value="NZ_SPQQ01000005.1"/>
</dbReference>
<dbReference type="GO" id="GO:0003677">
    <property type="term" value="F:DNA binding"/>
    <property type="evidence" value="ECO:0007669"/>
    <property type="project" value="InterPro"/>
</dbReference>
<evidence type="ECO:0000313" key="1">
    <source>
        <dbReference type="EMBL" id="TGE37237.1"/>
    </source>
</evidence>
<proteinExistence type="predicted"/>